<comment type="subcellular location">
    <subcellularLocation>
        <location evidence="1">Secreted</location>
    </subcellularLocation>
</comment>
<name>A0A4R5XPU2_9STAP</name>
<dbReference type="Proteomes" id="UP000826802">
    <property type="component" value="Chromosome"/>
</dbReference>
<evidence type="ECO:0000256" key="1">
    <source>
        <dbReference type="ARBA" id="ARBA00004613"/>
    </source>
</evidence>
<reference evidence="7 8" key="1">
    <citation type="submission" date="2021-07" db="EMBL/GenBank/DDBJ databases">
        <title>Prevalence and characterization of methicillin-resistant Macrococcus spp. in food producing animals and meat in Switzerland in 2019.</title>
        <authorList>
            <person name="Keller J.E."/>
            <person name="Schwendener S."/>
            <person name="Neuenschwander J."/>
            <person name="Overesch G."/>
            <person name="Perreten V."/>
        </authorList>
    </citation>
    <scope>NUCLEOTIDE SEQUENCE [LARGE SCALE GENOMIC DNA]</scope>
    <source>
        <strain evidence="7 8">19Msa0936</strain>
    </source>
</reference>
<dbReference type="GeneID" id="99096823"/>
<dbReference type="EMBL" id="CP079981">
    <property type="protein sequence ID" value="QYA42847.1"/>
    <property type="molecule type" value="Genomic_DNA"/>
</dbReference>
<evidence type="ECO:0000256" key="4">
    <source>
        <dbReference type="ARBA" id="ARBA00093777"/>
    </source>
</evidence>
<dbReference type="RefSeq" id="WP_096077321.1">
    <property type="nucleotide sequence ID" value="NZ_CP054482.1"/>
</dbReference>
<dbReference type="AlphaFoldDB" id="A0A4R5XPU2"/>
<evidence type="ECO:0000256" key="6">
    <source>
        <dbReference type="SAM" id="SignalP"/>
    </source>
</evidence>
<evidence type="ECO:0000256" key="5">
    <source>
        <dbReference type="ARBA" id="ARBA00093792"/>
    </source>
</evidence>
<gene>
    <name evidence="7" type="ORF">KYI11_02650</name>
</gene>
<proteinExistence type="inferred from homology"/>
<feature type="signal peptide" evidence="6">
    <location>
        <begin position="1"/>
        <end position="30"/>
    </location>
</feature>
<feature type="chain" id="PRO_5044089175" description="Immunodominant staphylococcal antigen B" evidence="6">
    <location>
        <begin position="31"/>
        <end position="174"/>
    </location>
</feature>
<evidence type="ECO:0000313" key="7">
    <source>
        <dbReference type="EMBL" id="QYA42847.1"/>
    </source>
</evidence>
<evidence type="ECO:0000256" key="3">
    <source>
        <dbReference type="ARBA" id="ARBA00022729"/>
    </source>
</evidence>
<keyword evidence="3 6" id="KW-0732">Signal</keyword>
<accession>A0A4R5XPU2</accession>
<protein>
    <recommendedName>
        <fullName evidence="5">Immunodominant staphylococcal antigen B</fullName>
    </recommendedName>
</protein>
<dbReference type="InterPro" id="IPR058086">
    <property type="entry name" value="IsaB"/>
</dbReference>
<sequence length="174" mass="19841">MNKKFKTAAAFAIASSLLIGTGAGVTSADAATKPTSKVVTPYYNYKGYVKNNTKFLLDKDFVRALKYDNIKMNGYKLNLKGVNGYGTKDFLKYDTYYKKDKKNRITMIRPLVGNEKKVTLKQFLKAHKGNQLVKKGKGEKPNMYELYYKTNGAEYFASFEKGYLIYFEYSVQAK</sequence>
<keyword evidence="8" id="KW-1185">Reference proteome</keyword>
<comment type="similarity">
    <text evidence="4">Belongs to the IsaB family.</text>
</comment>
<evidence type="ECO:0000256" key="2">
    <source>
        <dbReference type="ARBA" id="ARBA00022525"/>
    </source>
</evidence>
<dbReference type="NCBIfam" id="NF047686">
    <property type="entry name" value="IsaB_fam"/>
    <property type="match status" value="1"/>
</dbReference>
<keyword evidence="2" id="KW-0964">Secreted</keyword>
<evidence type="ECO:0000313" key="8">
    <source>
        <dbReference type="Proteomes" id="UP000826802"/>
    </source>
</evidence>
<organism evidence="7 8">
    <name type="scientific">Macrococcoides bohemicum</name>
    <dbReference type="NCBI Taxonomy" id="1903056"/>
    <lineage>
        <taxon>Bacteria</taxon>
        <taxon>Bacillati</taxon>
        <taxon>Bacillota</taxon>
        <taxon>Bacilli</taxon>
        <taxon>Bacillales</taxon>
        <taxon>Staphylococcaceae</taxon>
        <taxon>Macrococcoides</taxon>
    </lineage>
</organism>